<dbReference type="EMBL" id="CP051775">
    <property type="protein sequence ID" value="QJE73712.1"/>
    <property type="molecule type" value="Genomic_DNA"/>
</dbReference>
<keyword evidence="2" id="KW-1185">Reference proteome</keyword>
<dbReference type="Pfam" id="PF07704">
    <property type="entry name" value="PSK_trans_fac"/>
    <property type="match status" value="1"/>
</dbReference>
<accession>A0A858R957</accession>
<proteinExistence type="predicted"/>
<evidence type="ECO:0000313" key="2">
    <source>
        <dbReference type="Proteomes" id="UP000501891"/>
    </source>
</evidence>
<organism evidence="1 2">
    <name type="scientific">Aerophototrophica crusticola</name>
    <dbReference type="NCBI Taxonomy" id="1709002"/>
    <lineage>
        <taxon>Bacteria</taxon>
        <taxon>Pseudomonadati</taxon>
        <taxon>Pseudomonadota</taxon>
        <taxon>Alphaproteobacteria</taxon>
        <taxon>Rhodospirillales</taxon>
        <taxon>Rhodospirillaceae</taxon>
        <taxon>Aerophototrophica</taxon>
    </lineage>
</organism>
<dbReference type="InterPro" id="IPR011660">
    <property type="entry name" value="VapB-like"/>
</dbReference>
<name>A0A858R957_9PROT</name>
<sequence length="90" mass="9741">MGHIQTRADLLAVQLAALTGETAEEAVERALAERIERLGGAPLPHPLGAEQRAERLRRLETICAEAARLPVLDPRGDDEIVGYNDIGAFD</sequence>
<dbReference type="KEGG" id="acru:HHL28_11975"/>
<dbReference type="AlphaFoldDB" id="A0A858R957"/>
<gene>
    <name evidence="1" type="ORF">HHL28_11975</name>
</gene>
<evidence type="ECO:0000313" key="1">
    <source>
        <dbReference type="EMBL" id="QJE73712.1"/>
    </source>
</evidence>
<reference evidence="1" key="1">
    <citation type="submission" date="2020-04" db="EMBL/GenBank/DDBJ databases">
        <title>A desert anoxygenic phototrophic bacterium fixes CO2 using RubisCO under aerobic conditions.</title>
        <authorList>
            <person name="Tang K."/>
        </authorList>
    </citation>
    <scope>NUCLEOTIDE SEQUENCE [LARGE SCALE GENOMIC DNA]</scope>
    <source>
        <strain evidence="1">MIMtkB3</strain>
    </source>
</reference>
<protein>
    <submittedName>
        <fullName evidence="1">Type II toxin-antitoxin system VapB family antitoxin</fullName>
    </submittedName>
</protein>
<dbReference type="Proteomes" id="UP000501891">
    <property type="component" value="Chromosome"/>
</dbReference>